<feature type="transmembrane region" description="Helical" evidence="8">
    <location>
        <begin position="2193"/>
        <end position="2213"/>
    </location>
</feature>
<evidence type="ECO:0000256" key="5">
    <source>
        <dbReference type="ARBA" id="ARBA00023136"/>
    </source>
</evidence>
<keyword evidence="10" id="KW-1185">Reference proteome</keyword>
<protein>
    <submittedName>
        <fullName evidence="9">Uncharacterized protein</fullName>
    </submittedName>
</protein>
<evidence type="ECO:0000256" key="6">
    <source>
        <dbReference type="ARBA" id="ARBA00023170"/>
    </source>
</evidence>
<keyword evidence="6" id="KW-0675">Receptor</keyword>
<feature type="transmembrane region" description="Helical" evidence="8">
    <location>
        <begin position="2144"/>
        <end position="2163"/>
    </location>
</feature>
<name>A0A8J6LAA4_TENMO</name>
<accession>A0A8J6LAA4</accession>
<evidence type="ECO:0000256" key="1">
    <source>
        <dbReference type="ARBA" id="ARBA00004651"/>
    </source>
</evidence>
<evidence type="ECO:0000256" key="4">
    <source>
        <dbReference type="ARBA" id="ARBA00022989"/>
    </source>
</evidence>
<dbReference type="Gene3D" id="1.10.287.70">
    <property type="match status" value="1"/>
</dbReference>
<keyword evidence="4 8" id="KW-1133">Transmembrane helix</keyword>
<keyword evidence="7" id="KW-0325">Glycoprotein</keyword>
<feature type="transmembrane region" description="Helical" evidence="8">
    <location>
        <begin position="891"/>
        <end position="915"/>
    </location>
</feature>
<proteinExistence type="predicted"/>
<organism evidence="9 10">
    <name type="scientific">Tenebrio molitor</name>
    <name type="common">Yellow mealworm beetle</name>
    <dbReference type="NCBI Taxonomy" id="7067"/>
    <lineage>
        <taxon>Eukaryota</taxon>
        <taxon>Metazoa</taxon>
        <taxon>Ecdysozoa</taxon>
        <taxon>Arthropoda</taxon>
        <taxon>Hexapoda</taxon>
        <taxon>Insecta</taxon>
        <taxon>Pterygota</taxon>
        <taxon>Neoptera</taxon>
        <taxon>Endopterygota</taxon>
        <taxon>Coleoptera</taxon>
        <taxon>Polyphaga</taxon>
        <taxon>Cucujiformia</taxon>
        <taxon>Tenebrionidae</taxon>
        <taxon>Tenebrio</taxon>
    </lineage>
</organism>
<gene>
    <name evidence="9" type="ORF">GEV33_008780</name>
</gene>
<feature type="transmembrane region" description="Helical" evidence="8">
    <location>
        <begin position="568"/>
        <end position="589"/>
    </location>
</feature>
<dbReference type="Proteomes" id="UP000719412">
    <property type="component" value="Unassembled WGS sequence"/>
</dbReference>
<feature type="transmembrane region" description="Helical" evidence="8">
    <location>
        <begin position="2668"/>
        <end position="2687"/>
    </location>
</feature>
<comment type="subcellular location">
    <subcellularLocation>
        <location evidence="1">Cell membrane</location>
        <topology evidence="1">Multi-pass membrane protein</topology>
    </subcellularLocation>
</comment>
<feature type="transmembrane region" description="Helical" evidence="8">
    <location>
        <begin position="1359"/>
        <end position="1378"/>
    </location>
</feature>
<evidence type="ECO:0000256" key="3">
    <source>
        <dbReference type="ARBA" id="ARBA00022692"/>
    </source>
</evidence>
<keyword evidence="5 8" id="KW-0472">Membrane</keyword>
<feature type="transmembrane region" description="Helical" evidence="8">
    <location>
        <begin position="2911"/>
        <end position="2933"/>
    </location>
</feature>
<dbReference type="PANTHER" id="PTHR42643">
    <property type="entry name" value="IONOTROPIC RECEPTOR 20A-RELATED"/>
    <property type="match status" value="1"/>
</dbReference>
<evidence type="ECO:0000256" key="2">
    <source>
        <dbReference type="ARBA" id="ARBA00022475"/>
    </source>
</evidence>
<evidence type="ECO:0000313" key="10">
    <source>
        <dbReference type="Proteomes" id="UP000719412"/>
    </source>
</evidence>
<dbReference type="GO" id="GO:0005886">
    <property type="term" value="C:plasma membrane"/>
    <property type="evidence" value="ECO:0007669"/>
    <property type="project" value="UniProtKB-SubCell"/>
</dbReference>
<dbReference type="InterPro" id="IPR052192">
    <property type="entry name" value="Insect_Ionotropic_Sensory_Rcpt"/>
</dbReference>
<evidence type="ECO:0000256" key="8">
    <source>
        <dbReference type="SAM" id="Phobius"/>
    </source>
</evidence>
<feature type="transmembrane region" description="Helical" evidence="8">
    <location>
        <begin position="2717"/>
        <end position="2737"/>
    </location>
</feature>
<sequence length="2941" mass="343572">MKEFYQSTNDSHSRYVSNCFLLDEDDNHQDIFTQIAFKQNAAVISRILMFKFAADRLYQLGFKETPMHPIQKQVKFDFTYIYVTKGYPLYDSFLEMVGRMHSSGFTMLFRQQVFYKINKNLKRNEKMYSKDITFEHTSVAFYGSIPTVQIFQYLARYFIYNAVVLDQNENLVTYDPFVYENVVPDGVEPKVLGRCDGSPLGELFNKTFPKYWRNTTVVSAYTKHFPYLFRNGSIEGENYEFVKMIEDHLQFTLILEEKNINGSDLLDLLQRRVAYMVANHQTTNIFSHLKFDLIPINIAAHFYWIVPKGQRVPFWRTFLSGFDPIIWFLILFFLIFLTSIWHFMERKSVSYSFLLHYQLLFESGNLEIVNVQKLSTRILTGTSMVAFLIISSTFKSKMLSALTRNDYEYLIDSLDDIIRDNLSCYVAKDMKLLYEAVDELYSRYVSKCHLIDEHDDQQDILLTIALEQNVATISRFLKIKFAANRLLEMGYDDRPMHLIRRQVKFDFLYLYLAKGFPLYDRILETAARMYSAGFSSYFRTKVDYKIDKALKVNEKIGSNTLVFEQISIAFYVFLAGLALSCVVFFWELLNDEYGQRMDREKVLKVTGYSLSVVDHVVDPTNKCLNKILSKHYDSENLTVFVDTNLRTTLPVVYQNSSAEQFKIFDGSSTAIYVITVIADNPLKAVLASIENSQIFNPRAKFIVIVPEATRYEEVFTILSKYFIYNVVLVNSKNDIITYDPFVHEDSNTYYIRPVIMEDCAKSLSVDVLFNKTFPLLWRNSTVASIYSEHFPYLYHKNGRLEGENYEIFKIIQEKLQFRLTLEERKAVLNGTHYTDLLDMLQWRHKHAMINFQTTNARKHLKFDLAPLNLAAHYFWVVPTGRHVQTSYWKIFVFHFDLGVWLSILCVLVLLTVIWYCMESEDLVYSFLLHYQLLFESGNLRIVKILKVSSRILTGTSIFSFLVISTIFKSEMLRSFAVTSYKYPIDSFEDIIKNNFSCYVTDDIKALYESADEFYSRFVAGCNLLDENDNQWSTLYKVGTEESVATVTRVLKFRFATNEFFKRGYKKCPVHLVPKQVKFDFVKPDLYIIAERNNNLKFLLEFLGQFHIYNSRAKYIILTTSTNYTLYFHHLSQHYIHGAVLLDLEDNVVTFKSFHYEDTNSTHVTTKIWEHCDIHNLNLADLFDKKIPLVWTNTTIATAYSQEFPYLVVQNNKIGGMFYEYIKQIKEKLQFEVTLIENPQEDFFNLTLDHLRKRSASLALNLHQATAQHVLDFDLVPINFYFYYFWVVPKARPLRSWESFYRNFDPITWLSILLLITLLSVVRYRFKERDLSLAFLVHYQILLEHSNLRNIDIQKDAPRIVGSVALLVFLVLSTSFKTAMISTFTKRPHEHQIASLQDIVESNLKCYTSEHIKSSYEESEEYFRRYVANCTIVKKKKKNWILKEVALKRNAAMTCRGVEYKYALEKLYSMGAVLLDLESNVITSESFLYEDALGAQIESRIWEHCDIDNLRITDLFDKRLPSMWTNTTIIAVYTKEFPYLAVHNNKMIGLFWQNFNLLKEKLQFKVTLIENPQEHDFYSTLDKLKKRNASIALNFHQAVTRDFLNFDTLPIHIFFNYFWVVPKARHLRSWETFYRNFDTPTWLSVLLLITILSLAKYYFRERDLFLAFLSYYQILLENSNLRTVQIKKNTARIIISVSLLSFLVLSTSFKTAMVSSFTKPPYEHQISSLEDIVNLNLKCYATEEIKSSYGMSEDYLSGYVANCTTINKNKGDILKEIALQRSAAMTCRGFEFKFMLEKLYLMGYEKRLIALVPKKVSSDNAFMYFTKGHPLYDRFFTLAGRISNSGISNFFFNNAYHTIERILMSKKLLNSKSLKLEFARPDSVIYVIDTNLQIPYPIIYQNSSIGRLKLFKFHPPDIYIIQLGAKNINQMLTFLDKFETFNSRAKFIILSDSPIEEIFQHLSRFFAYNSVVVQPDGNLVTHHPFRYEDATGANAFPVILGHCTTVNISNLFNTKLPSLWRNTTISSVYYNLYPFLYTDKGKLYGPAYESLKLIQQMLQFKLFKKLSKTGPFGLAKINGTYTSMLGLLQNRTEHLMINNFLLLSDRQALQFDLASLHVTITQHWVVPKARLLPYWKSSLAVFTPMVWLLILLSLVLLSAIWYCLEKDDLVSSFELHYQILLDSANSRVLKINKLSSRILVCVSVFSFCVISTAFRKEIVRIFTSFSFEHQISSLEDMVWYKVPCIVYDEAKELYDSPEEIFRDYVTNRCTTIQSNHDIADIFLRIASGEQLATMMPRTTFKGLKNRVQVRGSQEPLAHLIPNEAKYEYAYIFFTKGYPLYDRFLQATGRLCSSGIAKLIERQSYHSMERELKSKEVLHSENLTFEEISVSFWVLISGLSVSLVVFSFEFGFKRLRNVLTEFALPDSVIYVIDTNLQIPYPIIYQNSSIGRLKLFKFHPPDIYIIQLGAKNMNQMLTFLDKSETFNSRAKFVILSDSPIEEIFQNLSRFFVYNSVVVQPDGNLVTHHPFQYEDATGANASPVILGHCTTLKVIYYNVYPFLYTDKGKLYGTAHENLKLIQQMLKFKLFKRLSKTGPFGLAKINGTYTSMLGLLQNRTQHLMMNTFFVLSDRQALEFDLVSLYVANTQHWIVPKARLLPCWKSSLATFTPMMWFLILLALVLLSTTWYFLENDDLVSSFELHYQILLESANSRVLKIKKLSSRIVACVSMFSFCVISTAFRREMVRIFTSFSFEYQIDSLGDLVRYKLPCFVYKEAKKLYKSSQEIYRDYVNQCTSIQPNEYIKDIFLRIASGDQIATMMTRTGFTNWKNRIQVRGLQEPLVHLVPNHVKYEYAYIFLTKGYPLYDRFLEATQRLYSSGIFELIMQRSSHWVEQELKSKEVLHSENLTFEEISVAFWVLIVGLSISLVVFCLELVLKRFQNGNF</sequence>
<reference evidence="9" key="1">
    <citation type="journal article" date="2020" name="J Insects Food Feed">
        <title>The yellow mealworm (Tenebrio molitor) genome: a resource for the emerging insects as food and feed industry.</title>
        <authorList>
            <person name="Eriksson T."/>
            <person name="Andere A."/>
            <person name="Kelstrup H."/>
            <person name="Emery V."/>
            <person name="Picard C."/>
        </authorList>
    </citation>
    <scope>NUCLEOTIDE SEQUENCE</scope>
    <source>
        <strain evidence="9">Stoneville</strain>
        <tissue evidence="9">Whole head</tissue>
    </source>
</reference>
<evidence type="ECO:0000313" key="9">
    <source>
        <dbReference type="EMBL" id="KAH0814010.1"/>
    </source>
</evidence>
<reference evidence="9" key="2">
    <citation type="submission" date="2021-08" db="EMBL/GenBank/DDBJ databases">
        <authorList>
            <person name="Eriksson T."/>
        </authorList>
    </citation>
    <scope>NUCLEOTIDE SEQUENCE</scope>
    <source>
        <strain evidence="9">Stoneville</strain>
        <tissue evidence="9">Whole head</tissue>
    </source>
</reference>
<dbReference type="PANTHER" id="PTHR42643:SF30">
    <property type="entry name" value="IONOTROPIC RECEPTOR 40A-RELATED"/>
    <property type="match status" value="1"/>
</dbReference>
<dbReference type="SUPFAM" id="SSF53850">
    <property type="entry name" value="Periplasmic binding protein-like II"/>
    <property type="match status" value="3"/>
</dbReference>
<feature type="transmembrane region" description="Helical" evidence="8">
    <location>
        <begin position="947"/>
        <end position="967"/>
    </location>
</feature>
<feature type="transmembrane region" description="Helical" evidence="8">
    <location>
        <begin position="325"/>
        <end position="344"/>
    </location>
</feature>
<dbReference type="EMBL" id="JABDTM020024729">
    <property type="protein sequence ID" value="KAH0814010.1"/>
    <property type="molecule type" value="Genomic_DNA"/>
</dbReference>
<evidence type="ECO:0000256" key="7">
    <source>
        <dbReference type="ARBA" id="ARBA00023180"/>
    </source>
</evidence>
<feature type="transmembrane region" description="Helical" evidence="8">
    <location>
        <begin position="1306"/>
        <end position="1323"/>
    </location>
</feature>
<keyword evidence="2" id="KW-1003">Cell membrane</keyword>
<comment type="caution">
    <text evidence="9">The sequence shown here is derived from an EMBL/GenBank/DDBJ whole genome shotgun (WGS) entry which is preliminary data.</text>
</comment>
<dbReference type="Gene3D" id="3.40.190.10">
    <property type="entry name" value="Periplasmic binding protein-like II"/>
    <property type="match status" value="1"/>
</dbReference>
<keyword evidence="3 8" id="KW-0812">Transmembrane</keyword>